<feature type="transmembrane region" description="Helical" evidence="9">
    <location>
        <begin position="116"/>
        <end position="137"/>
    </location>
</feature>
<evidence type="ECO:0000256" key="1">
    <source>
        <dbReference type="ARBA" id="ARBA00004141"/>
    </source>
</evidence>
<dbReference type="PANTHER" id="PTHR11562">
    <property type="entry name" value="CATION EFFLUX PROTEIN/ ZINC TRANSPORTER"/>
    <property type="match status" value="1"/>
</dbReference>
<evidence type="ECO:0000259" key="11">
    <source>
        <dbReference type="Pfam" id="PF16916"/>
    </source>
</evidence>
<feature type="transmembrane region" description="Helical" evidence="9">
    <location>
        <begin position="175"/>
        <end position="195"/>
    </location>
</feature>
<keyword evidence="8 9" id="KW-0472">Membrane</keyword>
<dbReference type="InterPro" id="IPR050681">
    <property type="entry name" value="CDF/SLC30A"/>
</dbReference>
<evidence type="ECO:0000256" key="2">
    <source>
        <dbReference type="ARBA" id="ARBA00008873"/>
    </source>
</evidence>
<keyword evidence="5" id="KW-0862">Zinc</keyword>
<reference evidence="12" key="1">
    <citation type="journal article" date="2022" name="Environ. Microbiol.">
        <title>Geoalkalibacter halelectricus SAP #1 sp. nov. possessing extracellular electron transfer and mineral#reducing capabilities from a haloalkaline environment.</title>
        <authorList>
            <person name="Yadav S."/>
            <person name="Singh R."/>
            <person name="Sundharam S.S."/>
            <person name="Chaudhary S."/>
            <person name="Krishnamurthi S."/>
            <person name="Patil S.A."/>
        </authorList>
    </citation>
    <scope>NUCLEOTIDE SEQUENCE</scope>
    <source>
        <strain evidence="12">SAP-1</strain>
    </source>
</reference>
<evidence type="ECO:0000256" key="3">
    <source>
        <dbReference type="ARBA" id="ARBA00022448"/>
    </source>
</evidence>
<comment type="similarity">
    <text evidence="2">Belongs to the cation diffusion facilitator (CDF) transporter (TC 2.A.4) family. SLC30A subfamily.</text>
</comment>
<evidence type="ECO:0000256" key="4">
    <source>
        <dbReference type="ARBA" id="ARBA00022692"/>
    </source>
</evidence>
<gene>
    <name evidence="12" type="ORF">L9S41_16740</name>
</gene>
<evidence type="ECO:0000313" key="12">
    <source>
        <dbReference type="EMBL" id="UWZ79307.1"/>
    </source>
</evidence>
<dbReference type="InterPro" id="IPR058533">
    <property type="entry name" value="Cation_efflux_TM"/>
</dbReference>
<evidence type="ECO:0000259" key="10">
    <source>
        <dbReference type="Pfam" id="PF01545"/>
    </source>
</evidence>
<comment type="subcellular location">
    <subcellularLocation>
        <location evidence="1">Membrane</location>
        <topology evidence="1">Multi-pass membrane protein</topology>
    </subcellularLocation>
</comment>
<keyword evidence="13" id="KW-1185">Reference proteome</keyword>
<name>A0ABY5ZJJ3_9BACT</name>
<dbReference type="Pfam" id="PF01545">
    <property type="entry name" value="Cation_efflux"/>
    <property type="match status" value="1"/>
</dbReference>
<evidence type="ECO:0000256" key="7">
    <source>
        <dbReference type="ARBA" id="ARBA00023065"/>
    </source>
</evidence>
<feature type="domain" description="Cation efflux protein cytoplasmic" evidence="11">
    <location>
        <begin position="211"/>
        <end position="285"/>
    </location>
</feature>
<keyword evidence="7" id="KW-0406">Ion transport</keyword>
<evidence type="ECO:0000256" key="9">
    <source>
        <dbReference type="SAM" id="Phobius"/>
    </source>
</evidence>
<keyword evidence="5" id="KW-0864">Zinc transport</keyword>
<evidence type="ECO:0000256" key="8">
    <source>
        <dbReference type="ARBA" id="ARBA00023136"/>
    </source>
</evidence>
<dbReference type="NCBIfam" id="TIGR01297">
    <property type="entry name" value="CDF"/>
    <property type="match status" value="1"/>
</dbReference>
<dbReference type="SUPFAM" id="SSF161111">
    <property type="entry name" value="Cation efflux protein transmembrane domain-like"/>
    <property type="match status" value="1"/>
</dbReference>
<feature type="transmembrane region" description="Helical" evidence="9">
    <location>
        <begin position="149"/>
        <end position="169"/>
    </location>
</feature>
<dbReference type="SUPFAM" id="SSF160240">
    <property type="entry name" value="Cation efflux protein cytoplasmic domain-like"/>
    <property type="match status" value="1"/>
</dbReference>
<evidence type="ECO:0000256" key="5">
    <source>
        <dbReference type="ARBA" id="ARBA00022906"/>
    </source>
</evidence>
<feature type="transmembrane region" description="Helical" evidence="9">
    <location>
        <begin position="41"/>
        <end position="62"/>
    </location>
</feature>
<feature type="transmembrane region" description="Helical" evidence="9">
    <location>
        <begin position="15"/>
        <end position="35"/>
    </location>
</feature>
<sequence length="320" mass="35187">MATGNHFDQKITRGFIFAIILTSVTFVAELIGGLWTNSLALLSDAAHVFSDLFALALSLMAIKLASRPATDRRTYGWHRAEILASLINGTTLLIIAGGILFEAWRRILDPQEVRSLEMFIIATMGLVMNLIVASRLHGHSHDDLNVRSAFLHVIGDAMASVGVIIGGVVMLLTGWYVVDALVSVVIVVIIGFGALRIIRAALHILLEGVPAHIDINEVVERMRAIEGVNDVHHVHCWSICSHITSLSAHIDVEPHYRLRQGQIVGEIEELLAHDYHITNTTLQCECSSCLSGPVIQQLQHRPRRSSLCSHGHGSHEHHHS</sequence>
<proteinExistence type="inferred from homology"/>
<dbReference type="Pfam" id="PF16916">
    <property type="entry name" value="ZT_dimer"/>
    <property type="match status" value="1"/>
</dbReference>
<evidence type="ECO:0000313" key="13">
    <source>
        <dbReference type="Proteomes" id="UP001060414"/>
    </source>
</evidence>
<feature type="domain" description="Cation efflux protein transmembrane" evidence="10">
    <location>
        <begin position="16"/>
        <end position="206"/>
    </location>
</feature>
<dbReference type="EMBL" id="CP092109">
    <property type="protein sequence ID" value="UWZ79307.1"/>
    <property type="molecule type" value="Genomic_DNA"/>
</dbReference>
<organism evidence="12 13">
    <name type="scientific">Geoalkalibacter halelectricus</name>
    <dbReference type="NCBI Taxonomy" id="2847045"/>
    <lineage>
        <taxon>Bacteria</taxon>
        <taxon>Pseudomonadati</taxon>
        <taxon>Thermodesulfobacteriota</taxon>
        <taxon>Desulfuromonadia</taxon>
        <taxon>Desulfuromonadales</taxon>
        <taxon>Geoalkalibacteraceae</taxon>
        <taxon>Geoalkalibacter</taxon>
    </lineage>
</organism>
<dbReference type="Gene3D" id="1.20.1510.10">
    <property type="entry name" value="Cation efflux protein transmembrane domain"/>
    <property type="match status" value="1"/>
</dbReference>
<keyword evidence="3" id="KW-0813">Transport</keyword>
<feature type="transmembrane region" description="Helical" evidence="9">
    <location>
        <begin position="82"/>
        <end position="104"/>
    </location>
</feature>
<dbReference type="InterPro" id="IPR027470">
    <property type="entry name" value="Cation_efflux_CTD"/>
</dbReference>
<protein>
    <submittedName>
        <fullName evidence="12">Cation diffusion facilitator family transporter</fullName>
    </submittedName>
</protein>
<keyword evidence="6 9" id="KW-1133">Transmembrane helix</keyword>
<dbReference type="InterPro" id="IPR036837">
    <property type="entry name" value="Cation_efflux_CTD_sf"/>
</dbReference>
<accession>A0ABY5ZJJ3</accession>
<dbReference type="RefSeq" id="WP_260747663.1">
    <property type="nucleotide sequence ID" value="NZ_CP092109.1"/>
</dbReference>
<keyword evidence="4 9" id="KW-0812">Transmembrane</keyword>
<dbReference type="Proteomes" id="UP001060414">
    <property type="component" value="Chromosome"/>
</dbReference>
<evidence type="ECO:0000256" key="6">
    <source>
        <dbReference type="ARBA" id="ARBA00022989"/>
    </source>
</evidence>
<dbReference type="InterPro" id="IPR002524">
    <property type="entry name" value="Cation_efflux"/>
</dbReference>
<dbReference type="PANTHER" id="PTHR11562:SF17">
    <property type="entry name" value="RE54080P-RELATED"/>
    <property type="match status" value="1"/>
</dbReference>
<dbReference type="InterPro" id="IPR027469">
    <property type="entry name" value="Cation_efflux_TMD_sf"/>
</dbReference>